<comment type="caution">
    <text evidence="2">The sequence shown here is derived from an EMBL/GenBank/DDBJ whole genome shotgun (WGS) entry which is preliminary data.</text>
</comment>
<feature type="compositionally biased region" description="Pro residues" evidence="1">
    <location>
        <begin position="1"/>
        <end position="11"/>
    </location>
</feature>
<accession>A0A6M1RJ85</accession>
<organism evidence="2 3">
    <name type="scientific">Limisphaera ngatamarikiensis</name>
    <dbReference type="NCBI Taxonomy" id="1324935"/>
    <lineage>
        <taxon>Bacteria</taxon>
        <taxon>Pseudomonadati</taxon>
        <taxon>Verrucomicrobiota</taxon>
        <taxon>Verrucomicrobiia</taxon>
        <taxon>Limisphaerales</taxon>
        <taxon>Limisphaeraceae</taxon>
        <taxon>Limisphaera</taxon>
    </lineage>
</organism>
<keyword evidence="3" id="KW-1185">Reference proteome</keyword>
<protein>
    <submittedName>
        <fullName evidence="2">Uncharacterized protein</fullName>
    </submittedName>
</protein>
<dbReference type="Proteomes" id="UP000477311">
    <property type="component" value="Unassembled WGS sequence"/>
</dbReference>
<evidence type="ECO:0000256" key="1">
    <source>
        <dbReference type="SAM" id="MobiDB-lite"/>
    </source>
</evidence>
<reference evidence="2 3" key="1">
    <citation type="submission" date="2020-02" db="EMBL/GenBank/DDBJ databases">
        <title>Draft genome sequence of Limisphaera ngatamarikiensis NGM72.4T, a thermophilic Verrucomicrobia grouped in subdivision 3.</title>
        <authorList>
            <person name="Carere C.R."/>
            <person name="Steen J."/>
            <person name="Hugenholtz P."/>
            <person name="Stott M.B."/>
        </authorList>
    </citation>
    <scope>NUCLEOTIDE SEQUENCE [LARGE SCALE GENOMIC DNA]</scope>
    <source>
        <strain evidence="2 3">NGM72.4</strain>
    </source>
</reference>
<sequence>MKPPQPSPAPDLPHSGSATHEPTCERCGRYGAVRLGDSWLCPDCVDIAGSCCPEFGSWDAWQSCPTRPVSTDKSPNAHETD</sequence>
<feature type="region of interest" description="Disordered" evidence="1">
    <location>
        <begin position="1"/>
        <end position="22"/>
    </location>
</feature>
<evidence type="ECO:0000313" key="2">
    <source>
        <dbReference type="EMBL" id="NGO39796.1"/>
    </source>
</evidence>
<proteinExistence type="predicted"/>
<name>A0A6M1RJ85_9BACT</name>
<dbReference type="EMBL" id="JAAKYA010000071">
    <property type="protein sequence ID" value="NGO39796.1"/>
    <property type="molecule type" value="Genomic_DNA"/>
</dbReference>
<gene>
    <name evidence="2" type="ORF">G4L39_10375</name>
</gene>
<dbReference type="AlphaFoldDB" id="A0A6M1RJ85"/>
<dbReference type="RefSeq" id="WP_165108023.1">
    <property type="nucleotide sequence ID" value="NZ_JAAKYA010000071.1"/>
</dbReference>
<evidence type="ECO:0000313" key="3">
    <source>
        <dbReference type="Proteomes" id="UP000477311"/>
    </source>
</evidence>